<keyword evidence="7 8" id="KW-0807">Transducer</keyword>
<gene>
    <name evidence="12" type="ORF">ElyMa_006838200</name>
</gene>
<dbReference type="GO" id="GO:0008188">
    <property type="term" value="F:neuropeptide receptor activity"/>
    <property type="evidence" value="ECO:0007669"/>
    <property type="project" value="TreeGrafter"/>
</dbReference>
<evidence type="ECO:0000256" key="8">
    <source>
        <dbReference type="RuleBase" id="RU000688"/>
    </source>
</evidence>
<keyword evidence="13" id="KW-1185">Reference proteome</keyword>
<dbReference type="Proteomes" id="UP000762676">
    <property type="component" value="Unassembled WGS sequence"/>
</dbReference>
<name>A0AAV4J5I2_9GAST</name>
<keyword evidence="6 8" id="KW-0675">Receptor</keyword>
<evidence type="ECO:0000313" key="13">
    <source>
        <dbReference type="Proteomes" id="UP000762676"/>
    </source>
</evidence>
<comment type="caution">
    <text evidence="12">The sequence shown here is derived from an EMBL/GenBank/DDBJ whole genome shotgun (WGS) entry which is preliminary data.</text>
</comment>
<dbReference type="PROSITE" id="PS50262">
    <property type="entry name" value="G_PROTEIN_RECEP_F1_2"/>
    <property type="match status" value="1"/>
</dbReference>
<evidence type="ECO:0000256" key="2">
    <source>
        <dbReference type="ARBA" id="ARBA00022692"/>
    </source>
</evidence>
<comment type="subcellular location">
    <subcellularLocation>
        <location evidence="1">Membrane</location>
        <topology evidence="1">Multi-pass membrane protein</topology>
    </subcellularLocation>
</comment>
<dbReference type="PROSITE" id="PS00237">
    <property type="entry name" value="G_PROTEIN_RECEP_F1_1"/>
    <property type="match status" value="1"/>
</dbReference>
<evidence type="ECO:0000256" key="10">
    <source>
        <dbReference type="SAM" id="Phobius"/>
    </source>
</evidence>
<dbReference type="PRINTS" id="PR00237">
    <property type="entry name" value="GPCRRHODOPSN"/>
</dbReference>
<keyword evidence="4 8" id="KW-0297">G-protein coupled receptor</keyword>
<organism evidence="12 13">
    <name type="scientific">Elysia marginata</name>
    <dbReference type="NCBI Taxonomy" id="1093978"/>
    <lineage>
        <taxon>Eukaryota</taxon>
        <taxon>Metazoa</taxon>
        <taxon>Spiralia</taxon>
        <taxon>Lophotrochozoa</taxon>
        <taxon>Mollusca</taxon>
        <taxon>Gastropoda</taxon>
        <taxon>Heterobranchia</taxon>
        <taxon>Euthyneura</taxon>
        <taxon>Panpulmonata</taxon>
        <taxon>Sacoglossa</taxon>
        <taxon>Placobranchoidea</taxon>
        <taxon>Plakobranchidae</taxon>
        <taxon>Elysia</taxon>
    </lineage>
</organism>
<feature type="transmembrane region" description="Helical" evidence="10">
    <location>
        <begin position="126"/>
        <end position="148"/>
    </location>
</feature>
<accession>A0AAV4J5I2</accession>
<dbReference type="PANTHER" id="PTHR24243:SF208">
    <property type="entry name" value="PYROKININ-1 RECEPTOR"/>
    <property type="match status" value="1"/>
</dbReference>
<feature type="compositionally biased region" description="Polar residues" evidence="9">
    <location>
        <begin position="279"/>
        <end position="297"/>
    </location>
</feature>
<dbReference type="InterPro" id="IPR000276">
    <property type="entry name" value="GPCR_Rhodpsn"/>
</dbReference>
<evidence type="ECO:0000256" key="4">
    <source>
        <dbReference type="ARBA" id="ARBA00023040"/>
    </source>
</evidence>
<evidence type="ECO:0000313" key="12">
    <source>
        <dbReference type="EMBL" id="GFS18059.1"/>
    </source>
</evidence>
<dbReference type="PANTHER" id="PTHR24243">
    <property type="entry name" value="G-PROTEIN COUPLED RECEPTOR"/>
    <property type="match status" value="1"/>
</dbReference>
<keyword evidence="2 8" id="KW-0812">Transmembrane</keyword>
<evidence type="ECO:0000256" key="1">
    <source>
        <dbReference type="ARBA" id="ARBA00004141"/>
    </source>
</evidence>
<evidence type="ECO:0000256" key="9">
    <source>
        <dbReference type="SAM" id="MobiDB-lite"/>
    </source>
</evidence>
<evidence type="ECO:0000256" key="5">
    <source>
        <dbReference type="ARBA" id="ARBA00023136"/>
    </source>
</evidence>
<dbReference type="EMBL" id="BMAT01013679">
    <property type="protein sequence ID" value="GFS18059.1"/>
    <property type="molecule type" value="Genomic_DNA"/>
</dbReference>
<keyword evidence="5 10" id="KW-0472">Membrane</keyword>
<dbReference type="InterPro" id="IPR017452">
    <property type="entry name" value="GPCR_Rhodpsn_7TM"/>
</dbReference>
<dbReference type="AlphaFoldDB" id="A0AAV4J5I2"/>
<evidence type="ECO:0000256" key="3">
    <source>
        <dbReference type="ARBA" id="ARBA00022989"/>
    </source>
</evidence>
<reference evidence="12 13" key="1">
    <citation type="journal article" date="2021" name="Elife">
        <title>Chloroplast acquisition without the gene transfer in kleptoplastic sea slugs, Plakobranchus ocellatus.</title>
        <authorList>
            <person name="Maeda T."/>
            <person name="Takahashi S."/>
            <person name="Yoshida T."/>
            <person name="Shimamura S."/>
            <person name="Takaki Y."/>
            <person name="Nagai Y."/>
            <person name="Toyoda A."/>
            <person name="Suzuki Y."/>
            <person name="Arimoto A."/>
            <person name="Ishii H."/>
            <person name="Satoh N."/>
            <person name="Nishiyama T."/>
            <person name="Hasebe M."/>
            <person name="Maruyama T."/>
            <person name="Minagawa J."/>
            <person name="Obokata J."/>
            <person name="Shigenobu S."/>
        </authorList>
    </citation>
    <scope>NUCLEOTIDE SEQUENCE [LARGE SCALE GENOMIC DNA]</scope>
</reference>
<evidence type="ECO:0000256" key="6">
    <source>
        <dbReference type="ARBA" id="ARBA00023170"/>
    </source>
</evidence>
<feature type="region of interest" description="Disordered" evidence="9">
    <location>
        <begin position="260"/>
        <end position="297"/>
    </location>
</feature>
<sequence length="466" mass="51348">MRPSPLTGLPPELYSIWEAYPWRLGETFCYLRQTVLESTSYASVLTITAFTVERYLAICHPLLAHKIAALSRAVKIIISIWVVSLLLAVPYAVHTRLYNGVYIPGTDIPIPDSLVCSIPYHFLEGFMYYMFQLLLLLPLLCAGLRFMLNVSWSSMSQSGHLSFWPSSLTSSISQIIFPCCFSQPGVHHTLSMARHSERYSKAQAMVVLRNGGDEVKMVYRQDSGDPATMYDTISLSNGRRRTLSSDGAAFAEVGKKTARESCNKSKASGNNMSKRRHFSNSTSDGSPGSRRSVSHQESIPLGLISCSTNSKMVTARLKGCGDLKDEESIRLLDKEIYKDEVFKKENGIVCANVGENKYQGKKPLKSCLRHTSNGQMEARIIENKSVKDEVHPAAFTHKPLNGCSSESIPQSTTVLGQTPSGHEPVFLQAPQEGGFSSQISKTANGCEQTNGSRLTNGHVSFQGVQT</sequence>
<evidence type="ECO:0000259" key="11">
    <source>
        <dbReference type="PROSITE" id="PS50262"/>
    </source>
</evidence>
<feature type="domain" description="G-protein coupled receptors family 1 profile" evidence="11">
    <location>
        <begin position="1"/>
        <end position="140"/>
    </location>
</feature>
<dbReference type="SUPFAM" id="SSF81321">
    <property type="entry name" value="Family A G protein-coupled receptor-like"/>
    <property type="match status" value="1"/>
</dbReference>
<feature type="transmembrane region" description="Helical" evidence="10">
    <location>
        <begin position="73"/>
        <end position="93"/>
    </location>
</feature>
<dbReference type="GO" id="GO:0005886">
    <property type="term" value="C:plasma membrane"/>
    <property type="evidence" value="ECO:0007669"/>
    <property type="project" value="TreeGrafter"/>
</dbReference>
<evidence type="ECO:0000256" key="7">
    <source>
        <dbReference type="ARBA" id="ARBA00023224"/>
    </source>
</evidence>
<dbReference type="Gene3D" id="1.20.1070.10">
    <property type="entry name" value="Rhodopsin 7-helix transmembrane proteins"/>
    <property type="match status" value="1"/>
</dbReference>
<proteinExistence type="inferred from homology"/>
<feature type="region of interest" description="Disordered" evidence="9">
    <location>
        <begin position="440"/>
        <end position="466"/>
    </location>
</feature>
<protein>
    <submittedName>
        <fullName evidence="12">Neuropeptide capa receptor</fullName>
    </submittedName>
</protein>
<keyword evidence="3 10" id="KW-1133">Transmembrane helix</keyword>
<dbReference type="Pfam" id="PF00001">
    <property type="entry name" value="7tm_1"/>
    <property type="match status" value="1"/>
</dbReference>
<comment type="similarity">
    <text evidence="8">Belongs to the G-protein coupled receptor 1 family.</text>
</comment>